<organism evidence="2 3">
    <name type="scientific">Hymenobacter cavernae</name>
    <dbReference type="NCBI Taxonomy" id="2044852"/>
    <lineage>
        <taxon>Bacteria</taxon>
        <taxon>Pseudomonadati</taxon>
        <taxon>Bacteroidota</taxon>
        <taxon>Cytophagia</taxon>
        <taxon>Cytophagales</taxon>
        <taxon>Hymenobacteraceae</taxon>
        <taxon>Hymenobacter</taxon>
    </lineage>
</organism>
<evidence type="ECO:0000313" key="3">
    <source>
        <dbReference type="Proteomes" id="UP000632273"/>
    </source>
</evidence>
<gene>
    <name evidence="2" type="ORF">GCM10011383_41540</name>
</gene>
<evidence type="ECO:0008006" key="4">
    <source>
        <dbReference type="Google" id="ProtNLM"/>
    </source>
</evidence>
<proteinExistence type="predicted"/>
<keyword evidence="1" id="KW-0472">Membrane</keyword>
<feature type="transmembrane region" description="Helical" evidence="1">
    <location>
        <begin position="245"/>
        <end position="264"/>
    </location>
</feature>
<name>A0ABQ1URW3_9BACT</name>
<reference evidence="3" key="1">
    <citation type="journal article" date="2019" name="Int. J. Syst. Evol. Microbiol.">
        <title>The Global Catalogue of Microorganisms (GCM) 10K type strain sequencing project: providing services to taxonomists for standard genome sequencing and annotation.</title>
        <authorList>
            <consortium name="The Broad Institute Genomics Platform"/>
            <consortium name="The Broad Institute Genome Sequencing Center for Infectious Disease"/>
            <person name="Wu L."/>
            <person name="Ma J."/>
        </authorList>
    </citation>
    <scope>NUCLEOTIDE SEQUENCE [LARGE SCALE GENOMIC DNA]</scope>
    <source>
        <strain evidence="3">CGMCC 1.15197</strain>
    </source>
</reference>
<feature type="transmembrane region" description="Helical" evidence="1">
    <location>
        <begin position="150"/>
        <end position="167"/>
    </location>
</feature>
<dbReference type="Proteomes" id="UP000632273">
    <property type="component" value="Unassembled WGS sequence"/>
</dbReference>
<keyword evidence="3" id="KW-1185">Reference proteome</keyword>
<feature type="transmembrane region" description="Helical" evidence="1">
    <location>
        <begin position="396"/>
        <end position="416"/>
    </location>
</feature>
<feature type="transmembrane region" description="Helical" evidence="1">
    <location>
        <begin position="28"/>
        <end position="49"/>
    </location>
</feature>
<feature type="transmembrane region" description="Helical" evidence="1">
    <location>
        <begin position="174"/>
        <end position="192"/>
    </location>
</feature>
<comment type="caution">
    <text evidence="2">The sequence shown here is derived from an EMBL/GenBank/DDBJ whole genome shotgun (WGS) entry which is preliminary data.</text>
</comment>
<sequence length="421" mass="47292">MKIVLALLLNAALLLALGRWLRTQYQQPTLRIWLVPLLLLKLGVGVISWQRLSADAVFFQSWARVLTEQLWAAPSAWLQTMSSDTFLFEGHQLIYHGFSNTFFLIKLLSALNLLSLGHVLLNVLYLSLFCFVGCWQLVRTIEQVFPQTPRGATILAFLLWPTVLYWSSGLTKESLLVGSSAWLLALVLRWYYGTAQQPRLLGLWIIILAILFFKMRFFFAALLLGALVALGVVRLVQQLGGARSRWGQVVLMALILSGGAWAAGEVIPAFRFNKFTSQLIRNYSDLRATSLERPHIEFNDLAPTGASIARNAPLAIGYTLMRPWPWEYHDPAYIAAGLENMVLLVVLVVASVALLQGRSGALPFALVVGLLFYCIVLAVLLGLSTPNLGTLNRYRAVLLPFLLFLLFQNAYAARWLNRWFR</sequence>
<dbReference type="EMBL" id="BMHT01000009">
    <property type="protein sequence ID" value="GGF25679.1"/>
    <property type="molecule type" value="Genomic_DNA"/>
</dbReference>
<keyword evidence="1" id="KW-0812">Transmembrane</keyword>
<feature type="transmembrane region" description="Helical" evidence="1">
    <location>
        <begin position="332"/>
        <end position="355"/>
    </location>
</feature>
<accession>A0ABQ1URW3</accession>
<keyword evidence="1" id="KW-1133">Transmembrane helix</keyword>
<evidence type="ECO:0000256" key="1">
    <source>
        <dbReference type="SAM" id="Phobius"/>
    </source>
</evidence>
<feature type="transmembrane region" description="Helical" evidence="1">
    <location>
        <begin position="119"/>
        <end position="138"/>
    </location>
</feature>
<feature type="transmembrane region" description="Helical" evidence="1">
    <location>
        <begin position="204"/>
        <end position="233"/>
    </location>
</feature>
<protein>
    <recommendedName>
        <fullName evidence="4">Glycosyltransferase RgtA/B/C/D-like domain-containing protein</fullName>
    </recommendedName>
</protein>
<feature type="transmembrane region" description="Helical" evidence="1">
    <location>
        <begin position="362"/>
        <end position="384"/>
    </location>
</feature>
<evidence type="ECO:0000313" key="2">
    <source>
        <dbReference type="EMBL" id="GGF25679.1"/>
    </source>
</evidence>